<evidence type="ECO:0000256" key="9">
    <source>
        <dbReference type="SAM" id="Phobius"/>
    </source>
</evidence>
<dbReference type="EMBL" id="FOHO01000013">
    <property type="protein sequence ID" value="SET88269.1"/>
    <property type="molecule type" value="Genomic_DNA"/>
</dbReference>
<evidence type="ECO:0000256" key="1">
    <source>
        <dbReference type="ARBA" id="ARBA00004429"/>
    </source>
</evidence>
<feature type="transmembrane region" description="Helical" evidence="9">
    <location>
        <begin position="402"/>
        <end position="424"/>
    </location>
</feature>
<dbReference type="STRING" id="364199.SAMN04489858_11318"/>
<keyword evidence="13" id="KW-1185">Reference proteome</keyword>
<feature type="transmembrane region" description="Helical" evidence="9">
    <location>
        <begin position="190"/>
        <end position="219"/>
    </location>
</feature>
<keyword evidence="6 9" id="KW-1133">Transmembrane helix</keyword>
<feature type="transmembrane region" description="Helical" evidence="9">
    <location>
        <begin position="134"/>
        <end position="153"/>
    </location>
</feature>
<dbReference type="Pfam" id="PF04290">
    <property type="entry name" value="DctQ"/>
    <property type="match status" value="1"/>
</dbReference>
<feature type="domain" description="Tripartite ATP-independent periplasmic transporters DctQ component" evidence="10">
    <location>
        <begin position="34"/>
        <end position="151"/>
    </location>
</feature>
<evidence type="ECO:0000313" key="13">
    <source>
        <dbReference type="Proteomes" id="UP000199180"/>
    </source>
</evidence>
<evidence type="ECO:0000256" key="3">
    <source>
        <dbReference type="ARBA" id="ARBA00022475"/>
    </source>
</evidence>
<keyword evidence="3" id="KW-1003">Cell membrane</keyword>
<feature type="transmembrane region" description="Helical" evidence="9">
    <location>
        <begin position="159"/>
        <end position="178"/>
    </location>
</feature>
<organism evidence="12 13">
    <name type="scientific">Paracoccus homiensis</name>
    <dbReference type="NCBI Taxonomy" id="364199"/>
    <lineage>
        <taxon>Bacteria</taxon>
        <taxon>Pseudomonadati</taxon>
        <taxon>Pseudomonadota</taxon>
        <taxon>Alphaproteobacteria</taxon>
        <taxon>Rhodobacterales</taxon>
        <taxon>Paracoccaceae</taxon>
        <taxon>Paracoccus</taxon>
    </lineage>
</organism>
<keyword evidence="2 8" id="KW-0813">Transport</keyword>
<evidence type="ECO:0000256" key="2">
    <source>
        <dbReference type="ARBA" id="ARBA00022448"/>
    </source>
</evidence>
<dbReference type="NCBIfam" id="TIGR00786">
    <property type="entry name" value="dctM"/>
    <property type="match status" value="1"/>
</dbReference>
<evidence type="ECO:0000256" key="8">
    <source>
        <dbReference type="RuleBase" id="RU369079"/>
    </source>
</evidence>
<dbReference type="Pfam" id="PF06808">
    <property type="entry name" value="DctM"/>
    <property type="match status" value="1"/>
</dbReference>
<feature type="transmembrane region" description="Helical" evidence="9">
    <location>
        <begin position="357"/>
        <end position="381"/>
    </location>
</feature>
<feature type="transmembrane region" description="Helical" evidence="9">
    <location>
        <begin position="494"/>
        <end position="516"/>
    </location>
</feature>
<keyword evidence="7 9" id="KW-0472">Membrane</keyword>
<dbReference type="InterPro" id="IPR010656">
    <property type="entry name" value="DctM"/>
</dbReference>
<proteinExistence type="predicted"/>
<feature type="transmembrane region" description="Helical" evidence="9">
    <location>
        <begin position="57"/>
        <end position="75"/>
    </location>
</feature>
<evidence type="ECO:0000256" key="5">
    <source>
        <dbReference type="ARBA" id="ARBA00022692"/>
    </source>
</evidence>
<feature type="transmembrane region" description="Helical" evidence="9">
    <location>
        <begin position="324"/>
        <end position="351"/>
    </location>
</feature>
<keyword evidence="4 8" id="KW-0997">Cell inner membrane</keyword>
<feature type="transmembrane region" description="Helical" evidence="9">
    <location>
        <begin position="548"/>
        <end position="569"/>
    </location>
</feature>
<feature type="transmembrane region" description="Helical" evidence="9">
    <location>
        <begin position="430"/>
        <end position="449"/>
    </location>
</feature>
<evidence type="ECO:0000259" key="11">
    <source>
        <dbReference type="Pfam" id="PF06808"/>
    </source>
</evidence>
<feature type="transmembrane region" description="Helical" evidence="9">
    <location>
        <begin position="95"/>
        <end position="114"/>
    </location>
</feature>
<gene>
    <name evidence="12" type="ORF">SAMN04489858_11318</name>
</gene>
<sequence length="616" mass="65129">MDDVTPMPGVTALPYRLVVKALETIAVFLMLCATGVVVLQVFCRYVLNASLPWPEEVAQFCFVWAVFLGMAVLTFRDRHIAISLFVQRLPARTQTAHHVFLRVMTVICCVILLVHGVDFMNRTMQVMPAIRVPLRYLFMAVPAGSAITLLLLTSPIRGLGGQSGVATLAAGIAGYFLLRQAGGLLPGDASSTAILMIVSMLLIFAELPIVFALILGSFAGLTPLPDLMMVTITQTMSGALNSFTLLAIPFFILAAAVMNAGGITGRIVDLAYHLVGHFRGGLAQANIVTSVMLAGVSGSSTADASATAKLMVPEMEKYGYSRSFSCALTAASSTLANMIPPGLGLIIYAALASVSVGALFVGTIVPGILTALALSVVVWIISVRKGYGANARRADRSARLRSFLLATPALCLPVMIVGGVRFGVFTATEAGAMAFVFSLLCGAFVYRGLTATNLSEAFRDAVEDTVAVAVIIAAASPFAWILTFEQTPQKIAEWLAALTGNRIYLLLLINLFLVFVGLFIEMIAAMVILVPILVPVVIAAGVDPLQFGIIIVMNLVIGALTPPLGVLVFTAARVGGAPSTAVFRAILPFILAQVAILLLVTMIPQITLLPIRMFGP</sequence>
<evidence type="ECO:0000259" key="10">
    <source>
        <dbReference type="Pfam" id="PF04290"/>
    </source>
</evidence>
<keyword evidence="5 9" id="KW-0812">Transmembrane</keyword>
<reference evidence="12 13" key="1">
    <citation type="submission" date="2016-10" db="EMBL/GenBank/DDBJ databases">
        <authorList>
            <person name="de Groot N.N."/>
        </authorList>
    </citation>
    <scope>NUCLEOTIDE SEQUENCE [LARGE SCALE GENOMIC DNA]</scope>
    <source>
        <strain evidence="12 13">DSM 17862</strain>
    </source>
</reference>
<dbReference type="Proteomes" id="UP000199180">
    <property type="component" value="Unassembled WGS sequence"/>
</dbReference>
<comment type="function">
    <text evidence="8">Part of the tripartite ATP-independent periplasmic (TRAP) transport system.</text>
</comment>
<evidence type="ECO:0000256" key="6">
    <source>
        <dbReference type="ARBA" id="ARBA00022989"/>
    </source>
</evidence>
<accession>A0A1I0HW17</accession>
<dbReference type="GO" id="GO:0022857">
    <property type="term" value="F:transmembrane transporter activity"/>
    <property type="evidence" value="ECO:0007669"/>
    <property type="project" value="UniProtKB-UniRule"/>
</dbReference>
<feature type="transmembrane region" description="Helical" evidence="9">
    <location>
        <begin position="25"/>
        <end position="45"/>
    </location>
</feature>
<protein>
    <submittedName>
        <fullName evidence="12">C4-dicarboxylate transporter, DctM subunit</fullName>
    </submittedName>
</protein>
<feature type="transmembrane region" description="Helical" evidence="9">
    <location>
        <begin position="523"/>
        <end position="542"/>
    </location>
</feature>
<evidence type="ECO:0000256" key="4">
    <source>
        <dbReference type="ARBA" id="ARBA00022519"/>
    </source>
</evidence>
<feature type="transmembrane region" description="Helical" evidence="9">
    <location>
        <begin position="581"/>
        <end position="603"/>
    </location>
</feature>
<name>A0A1I0HW17_9RHOB</name>
<feature type="domain" description="TRAP C4-dicarboxylate transport system permease DctM subunit" evidence="11">
    <location>
        <begin position="198"/>
        <end position="606"/>
    </location>
</feature>
<dbReference type="InterPro" id="IPR055348">
    <property type="entry name" value="DctQ"/>
</dbReference>
<dbReference type="InterPro" id="IPR004681">
    <property type="entry name" value="TRAP_DctM"/>
</dbReference>
<dbReference type="PANTHER" id="PTHR33362">
    <property type="entry name" value="SIALIC ACID TRAP TRANSPORTER PERMEASE PROTEIN SIAT-RELATED"/>
    <property type="match status" value="1"/>
</dbReference>
<evidence type="ECO:0000256" key="7">
    <source>
        <dbReference type="ARBA" id="ARBA00023136"/>
    </source>
</evidence>
<evidence type="ECO:0000313" key="12">
    <source>
        <dbReference type="EMBL" id="SET88269.1"/>
    </source>
</evidence>
<dbReference type="AlphaFoldDB" id="A0A1I0HW17"/>
<feature type="transmembrane region" description="Helical" evidence="9">
    <location>
        <begin position="461"/>
        <end position="482"/>
    </location>
</feature>
<dbReference type="GO" id="GO:0005886">
    <property type="term" value="C:plasma membrane"/>
    <property type="evidence" value="ECO:0007669"/>
    <property type="project" value="UniProtKB-SubCell"/>
</dbReference>
<feature type="transmembrane region" description="Helical" evidence="9">
    <location>
        <begin position="239"/>
        <end position="258"/>
    </location>
</feature>
<comment type="subcellular location">
    <subcellularLocation>
        <location evidence="1 8">Cell inner membrane</location>
        <topology evidence="1 8">Multi-pass membrane protein</topology>
    </subcellularLocation>
</comment>